<name>A0A078MPG5_9MICC</name>
<organism evidence="2">
    <name type="scientific">Arthrobacter saudimassiliensis</name>
    <dbReference type="NCBI Taxonomy" id="1461584"/>
    <lineage>
        <taxon>Bacteria</taxon>
        <taxon>Bacillati</taxon>
        <taxon>Actinomycetota</taxon>
        <taxon>Actinomycetes</taxon>
        <taxon>Micrococcales</taxon>
        <taxon>Micrococcaceae</taxon>
        <taxon>Arthrobacter</taxon>
    </lineage>
</organism>
<dbReference type="PATRIC" id="fig|1461584.3.peg.98"/>
<gene>
    <name evidence="2" type="ORF">BN1051_00103</name>
</gene>
<accession>A0A078MPG5</accession>
<reference evidence="2" key="1">
    <citation type="submission" date="2014-07" db="EMBL/GenBank/DDBJ databases">
        <authorList>
            <person name="Urmite Genomes Urmite Genomes"/>
        </authorList>
    </citation>
    <scope>NUCLEOTIDE SEQUENCE</scope>
    <source>
        <strain evidence="2">11W110_air</strain>
    </source>
</reference>
<keyword evidence="1" id="KW-1133">Transmembrane helix</keyword>
<dbReference type="AlphaFoldDB" id="A0A078MPG5"/>
<feature type="transmembrane region" description="Helical" evidence="1">
    <location>
        <begin position="23"/>
        <end position="49"/>
    </location>
</feature>
<dbReference type="EMBL" id="LN483070">
    <property type="protein sequence ID" value="CEA06736.1"/>
    <property type="molecule type" value="Genomic_DNA"/>
</dbReference>
<evidence type="ECO:0000313" key="2">
    <source>
        <dbReference type="EMBL" id="CEA06736.1"/>
    </source>
</evidence>
<protein>
    <submittedName>
        <fullName evidence="2">Uncharacterized protein</fullName>
    </submittedName>
</protein>
<keyword evidence="1" id="KW-0812">Transmembrane</keyword>
<proteinExistence type="predicted"/>
<keyword evidence="1" id="KW-0472">Membrane</keyword>
<evidence type="ECO:0000256" key="1">
    <source>
        <dbReference type="SAM" id="Phobius"/>
    </source>
</evidence>
<sequence>MDVPSGSLSHPTKPRRQVFQNRLVAFGIMAAVLVVGGGGAAGPALVLAYDERNRVSIQCTVTNAVAGEGSASARGSASWARVLISTSDCGTLSLTSGITSTNRDAVAAELDEGGLFSFEVGQSTESIAWTYDLFDILPRAYSYERIG</sequence>